<proteinExistence type="predicted"/>
<dbReference type="Proteomes" id="UP001326110">
    <property type="component" value="Chromosome"/>
</dbReference>
<reference evidence="2 3" key="1">
    <citation type="submission" date="2023-11" db="EMBL/GenBank/DDBJ databases">
        <title>MicrobeMod: A computational toolkit for identifying prokaryotic methylation and restriction-modification with nanopore sequencing.</title>
        <authorList>
            <person name="Crits-Christoph A."/>
            <person name="Kang S.C."/>
            <person name="Lee H."/>
            <person name="Ostrov N."/>
        </authorList>
    </citation>
    <scope>NUCLEOTIDE SEQUENCE [LARGE SCALE GENOMIC DNA]</scope>
    <source>
        <strain evidence="2 3">ATCC 25935</strain>
    </source>
</reference>
<dbReference type="GeneID" id="43162511"/>
<sequence length="85" mass="9080">MTKLEFEMEAIKLDLGILKATVATKTDLAEAIAKVNADTRSSIAEVKAETKAGIAEAKNTIIVWVVGSVFLAQLLPGLLRKLGLQ</sequence>
<keyword evidence="1" id="KW-0472">Membrane</keyword>
<keyword evidence="3" id="KW-1185">Reference proteome</keyword>
<dbReference type="EMBL" id="CP140152">
    <property type="protein sequence ID" value="WQH06642.1"/>
    <property type="molecule type" value="Genomic_DNA"/>
</dbReference>
<accession>A0ABZ0Y3M9</accession>
<feature type="transmembrane region" description="Helical" evidence="1">
    <location>
        <begin position="61"/>
        <end position="79"/>
    </location>
</feature>
<organism evidence="2 3">
    <name type="scientific">Duganella zoogloeoides</name>
    <dbReference type="NCBI Taxonomy" id="75659"/>
    <lineage>
        <taxon>Bacteria</taxon>
        <taxon>Pseudomonadati</taxon>
        <taxon>Pseudomonadota</taxon>
        <taxon>Betaproteobacteria</taxon>
        <taxon>Burkholderiales</taxon>
        <taxon>Oxalobacteraceae</taxon>
        <taxon>Telluria group</taxon>
        <taxon>Duganella</taxon>
    </lineage>
</organism>
<evidence type="ECO:0000256" key="1">
    <source>
        <dbReference type="SAM" id="Phobius"/>
    </source>
</evidence>
<name>A0ABZ0Y3M9_9BURK</name>
<dbReference type="RefSeq" id="WP_154819783.1">
    <property type="nucleotide sequence ID" value="NZ_CP140152.1"/>
</dbReference>
<evidence type="ECO:0000313" key="2">
    <source>
        <dbReference type="EMBL" id="WQH06642.1"/>
    </source>
</evidence>
<keyword evidence="1" id="KW-1133">Transmembrane helix</keyword>
<protein>
    <recommendedName>
        <fullName evidence="4">DUF1640 domain-containing protein</fullName>
    </recommendedName>
</protein>
<evidence type="ECO:0000313" key="3">
    <source>
        <dbReference type="Proteomes" id="UP001326110"/>
    </source>
</evidence>
<evidence type="ECO:0008006" key="4">
    <source>
        <dbReference type="Google" id="ProtNLM"/>
    </source>
</evidence>
<gene>
    <name evidence="2" type="ORF">SR858_10065</name>
</gene>
<keyword evidence="1" id="KW-0812">Transmembrane</keyword>